<dbReference type="VEuPathDB" id="TriTrypDB:ADEAN_000267200"/>
<name>A0A7G2C8Q0_9TRYP</name>
<dbReference type="PANTHER" id="PTHR36911">
    <property type="entry name" value="LIM ZINC-BINDING DOMAIN-CONTAINING PROTEIN-RELATED"/>
    <property type="match status" value="1"/>
</dbReference>
<feature type="compositionally biased region" description="Polar residues" evidence="1">
    <location>
        <begin position="1"/>
        <end position="11"/>
    </location>
</feature>
<dbReference type="AlphaFoldDB" id="A0A7G2C8Q0"/>
<reference evidence="2 3" key="1">
    <citation type="submission" date="2020-08" db="EMBL/GenBank/DDBJ databases">
        <authorList>
            <person name="Newling K."/>
            <person name="Davey J."/>
            <person name="Forrester S."/>
        </authorList>
    </citation>
    <scope>NUCLEOTIDE SEQUENCE [LARGE SCALE GENOMIC DNA]</scope>
    <source>
        <strain evidence="3">Crithidia deanei Carvalho (ATCC PRA-265)</strain>
    </source>
</reference>
<evidence type="ECO:0000313" key="3">
    <source>
        <dbReference type="Proteomes" id="UP000515908"/>
    </source>
</evidence>
<evidence type="ECO:0000313" key="2">
    <source>
        <dbReference type="EMBL" id="CAD2215217.1"/>
    </source>
</evidence>
<dbReference type="Proteomes" id="UP000515908">
    <property type="component" value="Chromosome 04"/>
</dbReference>
<organism evidence="2 3">
    <name type="scientific">Angomonas deanei</name>
    <dbReference type="NCBI Taxonomy" id="59799"/>
    <lineage>
        <taxon>Eukaryota</taxon>
        <taxon>Discoba</taxon>
        <taxon>Euglenozoa</taxon>
        <taxon>Kinetoplastea</taxon>
        <taxon>Metakinetoplastina</taxon>
        <taxon>Trypanosomatida</taxon>
        <taxon>Trypanosomatidae</taxon>
        <taxon>Strigomonadinae</taxon>
        <taxon>Angomonas</taxon>
    </lineage>
</organism>
<proteinExistence type="predicted"/>
<protein>
    <submittedName>
        <fullName evidence="2">Uncharacterized protein</fullName>
    </submittedName>
</protein>
<sequence length="337" mass="37251">MSTQNHQNNRIHLSAPTGNNNNSSNSALLSPIPSGDVHSFLNVNHTNPLSANHMNRLTSQTHQFFKELFPIHMAKLNEKRYGVNTLPIVNNNNNNNTTNNNNNNNNNNNMIEWTNTMLAEDTTIVLHYAEHMNISCTNNEGEDGGTPQTTMTIGNLWPLRTRLLSMKQNFIYVYDAIATTVALLGGDVRAPLPLPSNDPSSGKGNRYLELNTPILVIDTAARLGDIKFFQNEKENGNNNNDVNRMLFDDSNDHVNLQVLSGSTDTELVGAHPSRLSLGSKTANNTANNNNNALSNVNLLKGSRGEDTEVYRVEDKGENEILLLALPLPNTNTNNKRV</sequence>
<dbReference type="EMBL" id="LR877148">
    <property type="protein sequence ID" value="CAD2215217.1"/>
    <property type="molecule type" value="Genomic_DNA"/>
</dbReference>
<keyword evidence="3" id="KW-1185">Reference proteome</keyword>
<dbReference type="PANTHER" id="PTHR36911:SF1">
    <property type="entry name" value="LIM ZINC-BINDING DOMAIN-CONTAINING PROTEIN"/>
    <property type="match status" value="1"/>
</dbReference>
<feature type="region of interest" description="Disordered" evidence="1">
    <location>
        <begin position="1"/>
        <end position="30"/>
    </location>
</feature>
<accession>A0A7G2C8Q0</accession>
<evidence type="ECO:0000256" key="1">
    <source>
        <dbReference type="SAM" id="MobiDB-lite"/>
    </source>
</evidence>
<gene>
    <name evidence="2" type="ORF">ADEAN_000267200</name>
</gene>